<evidence type="ECO:0000256" key="9">
    <source>
        <dbReference type="ARBA" id="ARBA00023065"/>
    </source>
</evidence>
<dbReference type="PRINTS" id="PR01314">
    <property type="entry name" value="P2X7RECEPTOR"/>
</dbReference>
<keyword evidence="10 21" id="KW-0472">Membrane</keyword>
<dbReference type="InterPro" id="IPR046815">
    <property type="entry name" value="P2RX7_C"/>
</dbReference>
<evidence type="ECO:0000256" key="19">
    <source>
        <dbReference type="ARBA" id="ARBA00036239"/>
    </source>
</evidence>
<proteinExistence type="inferred from homology"/>
<evidence type="ECO:0000256" key="10">
    <source>
        <dbReference type="ARBA" id="ARBA00023136"/>
    </source>
</evidence>
<gene>
    <name evidence="23" type="primary">P2RX7</name>
</gene>
<dbReference type="PANTHER" id="PTHR10125:SF13">
    <property type="entry name" value="P2X PURINOCEPTOR 7"/>
    <property type="match status" value="1"/>
</dbReference>
<comment type="catalytic activity">
    <reaction evidence="20">
        <text>Ca(2+)(in) = Ca(2+)(out)</text>
        <dbReference type="Rhea" id="RHEA:29671"/>
        <dbReference type="ChEBI" id="CHEBI:29108"/>
    </reaction>
</comment>
<dbReference type="GO" id="GO:0098794">
    <property type="term" value="C:postsynapse"/>
    <property type="evidence" value="ECO:0007669"/>
    <property type="project" value="GOC"/>
</dbReference>
<keyword evidence="17 21" id="KW-0407">Ion channel</keyword>
<evidence type="ECO:0000259" key="22">
    <source>
        <dbReference type="Pfam" id="PF20478"/>
    </source>
</evidence>
<dbReference type="GeneTree" id="ENSGT01020000230351"/>
<dbReference type="InterPro" id="IPR027309">
    <property type="entry name" value="P2X_extracellular_dom_sf"/>
</dbReference>
<comment type="subcellular location">
    <subcellularLocation>
        <location evidence="1">Cell membrane</location>
        <topology evidence="1">Multi-pass membrane protein</topology>
    </subcellularLocation>
    <subcellularLocation>
        <location evidence="21">Membrane</location>
        <topology evidence="21">Multi-pass membrane protein</topology>
    </subcellularLocation>
</comment>
<comment type="function">
    <text evidence="21">Receptor for ATP that acts as a ligand-gated ion channel.</text>
</comment>
<feature type="transmembrane region" description="Helical" evidence="21">
    <location>
        <begin position="322"/>
        <end position="347"/>
    </location>
</feature>
<evidence type="ECO:0000256" key="7">
    <source>
        <dbReference type="ARBA" id="ARBA00022765"/>
    </source>
</evidence>
<evidence type="ECO:0000256" key="4">
    <source>
        <dbReference type="ARBA" id="ARBA00022475"/>
    </source>
</evidence>
<dbReference type="PRINTS" id="PR01307">
    <property type="entry name" value="P2XRECEPTOR"/>
</dbReference>
<organism evidence="23 24">
    <name type="scientific">Leptobrachium leishanense</name>
    <name type="common">Leishan spiny toad</name>
    <dbReference type="NCBI Taxonomy" id="445787"/>
    <lineage>
        <taxon>Eukaryota</taxon>
        <taxon>Metazoa</taxon>
        <taxon>Chordata</taxon>
        <taxon>Craniata</taxon>
        <taxon>Vertebrata</taxon>
        <taxon>Euteleostomi</taxon>
        <taxon>Amphibia</taxon>
        <taxon>Batrachia</taxon>
        <taxon>Anura</taxon>
        <taxon>Pelobatoidea</taxon>
        <taxon>Megophryidae</taxon>
        <taxon>Leptobrachium</taxon>
    </lineage>
</organism>
<keyword evidence="16" id="KW-0449">Lipoprotein</keyword>
<dbReference type="Proteomes" id="UP000694569">
    <property type="component" value="Unplaced"/>
</dbReference>
<keyword evidence="6 21" id="KW-0812">Transmembrane</keyword>
<dbReference type="Ensembl" id="ENSLLET00000000105.1">
    <property type="protein sequence ID" value="ENSLLEP00000000095.1"/>
    <property type="gene ID" value="ENSLLEG00000000072.1"/>
</dbReference>
<evidence type="ECO:0000256" key="13">
    <source>
        <dbReference type="ARBA" id="ARBA00023170"/>
    </source>
</evidence>
<keyword evidence="24" id="KW-1185">Reference proteome</keyword>
<evidence type="ECO:0000256" key="12">
    <source>
        <dbReference type="ARBA" id="ARBA00023157"/>
    </source>
</evidence>
<keyword evidence="3 21" id="KW-0813">Transport</keyword>
<comment type="catalytic activity">
    <reaction evidence="19">
        <text>Na(+)(in) = Na(+)(out)</text>
        <dbReference type="Rhea" id="RHEA:34963"/>
        <dbReference type="ChEBI" id="CHEBI:29101"/>
    </reaction>
</comment>
<dbReference type="Gene3D" id="1.10.287.940">
    <property type="entry name" value="atp-gated p2x4 ion channel"/>
    <property type="match status" value="1"/>
</dbReference>
<accession>A0A8C5LMZ9</accession>
<evidence type="ECO:0000256" key="1">
    <source>
        <dbReference type="ARBA" id="ARBA00004651"/>
    </source>
</evidence>
<keyword evidence="4" id="KW-1003">Cell membrane</keyword>
<dbReference type="InterPro" id="IPR059116">
    <property type="entry name" value="P2X_receptor"/>
</dbReference>
<evidence type="ECO:0000313" key="24">
    <source>
        <dbReference type="Proteomes" id="UP000694569"/>
    </source>
</evidence>
<dbReference type="GO" id="GO:0005886">
    <property type="term" value="C:plasma membrane"/>
    <property type="evidence" value="ECO:0007669"/>
    <property type="project" value="UniProtKB-SubCell"/>
</dbReference>
<reference evidence="23" key="1">
    <citation type="submission" date="2025-08" db="UniProtKB">
        <authorList>
            <consortium name="Ensembl"/>
        </authorList>
    </citation>
    <scope>IDENTIFICATION</scope>
</reference>
<evidence type="ECO:0000256" key="16">
    <source>
        <dbReference type="ARBA" id="ARBA00023288"/>
    </source>
</evidence>
<evidence type="ECO:0000256" key="20">
    <source>
        <dbReference type="ARBA" id="ARBA00036634"/>
    </source>
</evidence>
<dbReference type="PROSITE" id="PS01212">
    <property type="entry name" value="P2X_RECEPTOR"/>
    <property type="match status" value="1"/>
</dbReference>
<evidence type="ECO:0000256" key="17">
    <source>
        <dbReference type="ARBA" id="ARBA00023303"/>
    </source>
</evidence>
<dbReference type="GO" id="GO:0001614">
    <property type="term" value="F:purinergic nucleotide receptor activity"/>
    <property type="evidence" value="ECO:0007669"/>
    <property type="project" value="InterPro"/>
</dbReference>
<keyword evidence="9 21" id="KW-0406">Ion transport</keyword>
<comment type="catalytic activity">
    <reaction evidence="18">
        <text>K(+)(in) = K(+)(out)</text>
        <dbReference type="Rhea" id="RHEA:29463"/>
        <dbReference type="ChEBI" id="CHEBI:29103"/>
    </reaction>
</comment>
<dbReference type="GO" id="GO:0051130">
    <property type="term" value="P:positive regulation of cellular component organization"/>
    <property type="evidence" value="ECO:0007669"/>
    <property type="project" value="UniProtKB-ARBA"/>
</dbReference>
<keyword evidence="5" id="KW-0597">Phosphoprotein</keyword>
<evidence type="ECO:0000256" key="21">
    <source>
        <dbReference type="RuleBase" id="RU000681"/>
    </source>
</evidence>
<dbReference type="PANTHER" id="PTHR10125">
    <property type="entry name" value="P2X PURINOCEPTOR"/>
    <property type="match status" value="1"/>
</dbReference>
<keyword evidence="13 21" id="KW-0675">Receptor</keyword>
<sequence>MKNLQRIMSLCDYTTTKEVRIISLPLRVLKIAITLAVLVYLCFSLYTEKGYQKKDTVISSVHTKVKGVLDVDNWIWDTSEYTIPYPGGNSFFVITNIVKTENQVQGLCPEFPNRKTICSRDDICKKAYADPQSNGIQTGRCIQFNRTLKTCEIRSWCPVEFKSTPEPAVLAGAENFTVLIKNNIHFAEFNYTTKNILPEYNVSCVYDRLKAPQCPIFRLGDILKEAGESFSQIAVLGGIMGIEINWNCNLDRWASKCRPRYSFRRLDDKVVDERLFPGFNFRFARYYKSADGKDLRTLIKASGIRFDIQVYGIGGKFRFIQLIIFIGSYLSYFGLATVLIDFLIGLYSQCCCDPKSSQKYYDDMKYEKVSGPCILQCCRMRFVSFVDQKDIIMVDKPLQKSLQNTTGTRIEREKIADYKDIEQHLKPDSNAALHRLEMEAFTAKDHEKEFSSCSWCQCSKCPKMDKFGDQLCCRSQAGDCITTSDMFLKLVLSMNRLIYILQYDDPFLTVDSVSNEKLRECAKKQYIEWRFGMDLNVVNFAVMPSCCKHEIEKIAKDHST</sequence>
<dbReference type="Pfam" id="PF00864">
    <property type="entry name" value="P2X_receptor"/>
    <property type="match status" value="1"/>
</dbReference>
<keyword evidence="14" id="KW-0325">Glycoprotein</keyword>
<evidence type="ECO:0000256" key="5">
    <source>
        <dbReference type="ARBA" id="ARBA00022553"/>
    </source>
</evidence>
<keyword evidence="7" id="KW-0013">ADP-ribosylation</keyword>
<dbReference type="FunFam" id="2.60.490.10:FF:000002">
    <property type="entry name" value="P2X purinoceptor"/>
    <property type="match status" value="1"/>
</dbReference>
<protein>
    <recommendedName>
        <fullName evidence="21">P2X purinoceptor</fullName>
    </recommendedName>
</protein>
<feature type="domain" description="P2X purinoreceptor 7 intracellular" evidence="22">
    <location>
        <begin position="382"/>
        <end position="552"/>
    </location>
</feature>
<evidence type="ECO:0000256" key="6">
    <source>
        <dbReference type="ARBA" id="ARBA00022692"/>
    </source>
</evidence>
<dbReference type="GO" id="GO:0004931">
    <property type="term" value="F:extracellularly ATP-gated monoatomic cation channel activity"/>
    <property type="evidence" value="ECO:0007669"/>
    <property type="project" value="InterPro"/>
</dbReference>
<dbReference type="GO" id="GO:0033198">
    <property type="term" value="P:response to ATP"/>
    <property type="evidence" value="ECO:0007669"/>
    <property type="project" value="InterPro"/>
</dbReference>
<keyword evidence="15" id="KW-1071">Ligand-gated ion channel</keyword>
<comment type="similarity">
    <text evidence="2 21">Belongs to the P2X receptor family.</text>
</comment>
<evidence type="ECO:0000256" key="11">
    <source>
        <dbReference type="ARBA" id="ARBA00023139"/>
    </source>
</evidence>
<evidence type="ECO:0000256" key="18">
    <source>
        <dbReference type="ARBA" id="ARBA00034430"/>
    </source>
</evidence>
<evidence type="ECO:0000256" key="2">
    <source>
        <dbReference type="ARBA" id="ARBA00009848"/>
    </source>
</evidence>
<dbReference type="InterPro" id="IPR053792">
    <property type="entry name" value="P2X_RECEPTOR_CS"/>
</dbReference>
<evidence type="ECO:0000256" key="15">
    <source>
        <dbReference type="ARBA" id="ARBA00023286"/>
    </source>
</evidence>
<dbReference type="GO" id="GO:0015748">
    <property type="term" value="P:organophosphate ester transport"/>
    <property type="evidence" value="ECO:0007669"/>
    <property type="project" value="UniProtKB-ARBA"/>
</dbReference>
<dbReference type="Pfam" id="PF20478">
    <property type="entry name" value="P2RX7_C"/>
    <property type="match status" value="1"/>
</dbReference>
<evidence type="ECO:0000256" key="3">
    <source>
        <dbReference type="ARBA" id="ARBA00022448"/>
    </source>
</evidence>
<evidence type="ECO:0000256" key="14">
    <source>
        <dbReference type="ARBA" id="ARBA00023180"/>
    </source>
</evidence>
<feature type="transmembrane region" description="Helical" evidence="21">
    <location>
        <begin position="28"/>
        <end position="46"/>
    </location>
</feature>
<dbReference type="GO" id="GO:0005524">
    <property type="term" value="F:ATP binding"/>
    <property type="evidence" value="ECO:0007669"/>
    <property type="project" value="InterPro"/>
</dbReference>
<keyword evidence="12" id="KW-1015">Disulfide bond</keyword>
<dbReference type="OrthoDB" id="494673at2759"/>
<dbReference type="GO" id="GO:0046931">
    <property type="term" value="P:pore complex assembly"/>
    <property type="evidence" value="ECO:0007669"/>
    <property type="project" value="UniProtKB-ARBA"/>
</dbReference>
<evidence type="ECO:0000313" key="23">
    <source>
        <dbReference type="Ensembl" id="ENSLLEP00000000095.1"/>
    </source>
</evidence>
<dbReference type="NCBIfam" id="TIGR00863">
    <property type="entry name" value="P2X"/>
    <property type="match status" value="1"/>
</dbReference>
<dbReference type="AlphaFoldDB" id="A0A8C5LMZ9"/>
<dbReference type="GO" id="GO:0051899">
    <property type="term" value="P:membrane depolarization"/>
    <property type="evidence" value="ECO:0007669"/>
    <property type="project" value="UniProtKB-ARBA"/>
</dbReference>
<dbReference type="Gene3D" id="2.60.490.10">
    <property type="entry name" value="atp-gated p2x4 ion channel domain"/>
    <property type="match status" value="1"/>
</dbReference>
<dbReference type="GO" id="GO:0051049">
    <property type="term" value="P:regulation of transport"/>
    <property type="evidence" value="ECO:0007669"/>
    <property type="project" value="UniProtKB-ARBA"/>
</dbReference>
<dbReference type="GO" id="GO:0070588">
    <property type="term" value="P:calcium ion transmembrane transport"/>
    <property type="evidence" value="ECO:0007669"/>
    <property type="project" value="TreeGrafter"/>
</dbReference>
<keyword evidence="11" id="KW-0564">Palmitate</keyword>
<dbReference type="GO" id="GO:0032060">
    <property type="term" value="P:bleb assembly"/>
    <property type="evidence" value="ECO:0007669"/>
    <property type="project" value="UniProtKB-ARBA"/>
</dbReference>
<name>A0A8C5LMZ9_9ANUR</name>
<evidence type="ECO:0000256" key="8">
    <source>
        <dbReference type="ARBA" id="ARBA00022989"/>
    </source>
</evidence>
<reference evidence="23" key="2">
    <citation type="submission" date="2025-09" db="UniProtKB">
        <authorList>
            <consortium name="Ensembl"/>
        </authorList>
    </citation>
    <scope>IDENTIFICATION</scope>
</reference>
<dbReference type="InterPro" id="IPR001429">
    <property type="entry name" value="P2X_purnocptor"/>
</dbReference>
<dbReference type="InterPro" id="IPR003050">
    <property type="entry name" value="P2X7_purinoceptor"/>
</dbReference>
<keyword evidence="8 21" id="KW-1133">Transmembrane helix</keyword>
<dbReference type="GO" id="GO:0032731">
    <property type="term" value="P:positive regulation of interleukin-1 beta production"/>
    <property type="evidence" value="ECO:0007669"/>
    <property type="project" value="UniProtKB-ARBA"/>
</dbReference>